<evidence type="ECO:0000256" key="7">
    <source>
        <dbReference type="PIRNR" id="PIRNR004682"/>
    </source>
</evidence>
<dbReference type="GO" id="GO:0005737">
    <property type="term" value="C:cytoplasm"/>
    <property type="evidence" value="ECO:0007669"/>
    <property type="project" value="UniProtKB-SubCell"/>
</dbReference>
<evidence type="ECO:0000256" key="4">
    <source>
        <dbReference type="ARBA" id="ARBA00022801"/>
    </source>
</evidence>
<evidence type="ECO:0000256" key="8">
    <source>
        <dbReference type="PIRSR" id="PIRSR004682-1"/>
    </source>
</evidence>
<evidence type="ECO:0000256" key="2">
    <source>
        <dbReference type="ARBA" id="ARBA00022490"/>
    </source>
</evidence>
<comment type="subcellular location">
    <subcellularLocation>
        <location evidence="1 7">Cytoplasm</location>
    </subcellularLocation>
</comment>
<dbReference type="InterPro" id="IPR006549">
    <property type="entry name" value="HAD-SF_hydro_IIIA"/>
</dbReference>
<dbReference type="InterPro" id="IPR036412">
    <property type="entry name" value="HAD-like_sf"/>
</dbReference>
<dbReference type="Gene3D" id="3.40.50.1000">
    <property type="entry name" value="HAD superfamily/HAD-like"/>
    <property type="match status" value="1"/>
</dbReference>
<keyword evidence="10" id="KW-0862">Zinc</keyword>
<dbReference type="NCBIfam" id="TIGR01662">
    <property type="entry name" value="HAD-SF-IIIA"/>
    <property type="match status" value="1"/>
</dbReference>
<dbReference type="Proteomes" id="UP000034543">
    <property type="component" value="Unassembled WGS sequence"/>
</dbReference>
<evidence type="ECO:0000256" key="9">
    <source>
        <dbReference type="PIRSR" id="PIRSR004682-3"/>
    </source>
</evidence>
<dbReference type="Pfam" id="PF13242">
    <property type="entry name" value="Hydrolase_like"/>
    <property type="match status" value="1"/>
</dbReference>
<dbReference type="NCBIfam" id="TIGR01656">
    <property type="entry name" value="Histidinol-ppas"/>
    <property type="match status" value="1"/>
</dbReference>
<evidence type="ECO:0000256" key="1">
    <source>
        <dbReference type="ARBA" id="ARBA00004496"/>
    </source>
</evidence>
<evidence type="ECO:0000256" key="3">
    <source>
        <dbReference type="ARBA" id="ARBA00022723"/>
    </source>
</evidence>
<proteinExistence type="inferred from homology"/>
<comment type="caution">
    <text evidence="11">The sequence shown here is derived from an EMBL/GenBank/DDBJ whole genome shotgun (WGS) entry which is preliminary data.</text>
</comment>
<gene>
    <name evidence="11" type="ORF">UV59_C0020G0026</name>
</gene>
<feature type="binding site" evidence="10">
    <location>
        <position position="112"/>
    </location>
    <ligand>
        <name>Zn(2+)</name>
        <dbReference type="ChEBI" id="CHEBI:29105"/>
    </ligand>
</feature>
<protein>
    <recommendedName>
        <fullName evidence="6 7">D,D-heptose 1,7-bisphosphate phosphatase</fullName>
        <ecNumber evidence="7">3.1.3.-</ecNumber>
    </recommendedName>
</protein>
<keyword evidence="3 10" id="KW-0479">Metal-binding</keyword>
<dbReference type="PATRIC" id="fig|1618436.3.peg.1023"/>
<dbReference type="PANTHER" id="PTHR42891:SF1">
    <property type="entry name" value="D-GLYCERO-BETA-D-MANNO-HEPTOSE-1,7-BISPHOSPHATE 7-PHOSPHATASE"/>
    <property type="match status" value="1"/>
</dbReference>
<feature type="binding site" evidence="10">
    <location>
        <position position="97"/>
    </location>
    <ligand>
        <name>Zn(2+)</name>
        <dbReference type="ChEBI" id="CHEBI:29105"/>
    </ligand>
</feature>
<feature type="site" description="Stabilizes the phosphoryl group" evidence="9">
    <location>
        <position position="114"/>
    </location>
</feature>
<dbReference type="EC" id="3.1.3.-" evidence="7"/>
<keyword evidence="4 7" id="KW-0378">Hydrolase</keyword>
<dbReference type="EMBL" id="LCFB01000020">
    <property type="protein sequence ID" value="KKS84397.1"/>
    <property type="molecule type" value="Genomic_DNA"/>
</dbReference>
<name>A0A0G1CFU1_9BACT</name>
<feature type="site" description="Contributes to substrate recognition" evidence="9">
    <location>
        <position position="113"/>
    </location>
</feature>
<dbReference type="PIRSF" id="PIRSF004682">
    <property type="entry name" value="GmhB"/>
    <property type="match status" value="1"/>
</dbReference>
<sequence length="196" mass="21832">MNKALFLDRDGVMNRMVKYPSGWDSPQQPQDVRLVADIEKVISWANANSVLVIEVSNQPGVAKGKMSQETSDAIEEKIHSFLEEKAAIIDKTYICFHHPEAIVPELKKVCDCRKPKPGLLLQAAAEFKLDLENCVLLGDKGTDIETGKSTDCTTIIYIHTEDTTDKVEAATQAKADYTIKRISEVVPIINNLFRSI</sequence>
<feature type="binding site" evidence="10">
    <location>
        <position position="110"/>
    </location>
    <ligand>
        <name>Zn(2+)</name>
        <dbReference type="ChEBI" id="CHEBI:29105"/>
    </ligand>
</feature>
<comment type="cofactor">
    <cofactor evidence="10">
        <name>Mg(2+)</name>
        <dbReference type="ChEBI" id="CHEBI:18420"/>
    </cofactor>
</comment>
<keyword evidence="10" id="KW-0460">Magnesium</keyword>
<feature type="binding site" evidence="10">
    <location>
        <position position="10"/>
    </location>
    <ligand>
        <name>Mg(2+)</name>
        <dbReference type="ChEBI" id="CHEBI:18420"/>
    </ligand>
</feature>
<feature type="binding site" evidence="10">
    <location>
        <position position="140"/>
    </location>
    <ligand>
        <name>Mg(2+)</name>
        <dbReference type="ChEBI" id="CHEBI:18420"/>
    </ligand>
</feature>
<dbReference type="InterPro" id="IPR006543">
    <property type="entry name" value="Histidinol-phos"/>
</dbReference>
<keyword evidence="5 7" id="KW-0119">Carbohydrate metabolism</keyword>
<dbReference type="AlphaFoldDB" id="A0A0G1CFU1"/>
<dbReference type="GO" id="GO:0016791">
    <property type="term" value="F:phosphatase activity"/>
    <property type="evidence" value="ECO:0007669"/>
    <property type="project" value="InterPro"/>
</dbReference>
<feature type="site" description="Stabilizes the phosphoryl group" evidence="9">
    <location>
        <position position="56"/>
    </location>
</feature>
<feature type="binding site" evidence="10">
    <location>
        <position position="139"/>
    </location>
    <ligand>
        <name>Mg(2+)</name>
        <dbReference type="ChEBI" id="CHEBI:18420"/>
    </ligand>
</feature>
<feature type="active site" description="Nucleophile" evidence="8">
    <location>
        <position position="8"/>
    </location>
</feature>
<dbReference type="PANTHER" id="PTHR42891">
    <property type="entry name" value="D-GLYCERO-BETA-D-MANNO-HEPTOSE-1,7-BISPHOSPHATE 7-PHOSPHATASE"/>
    <property type="match status" value="1"/>
</dbReference>
<evidence type="ECO:0000313" key="12">
    <source>
        <dbReference type="Proteomes" id="UP000034543"/>
    </source>
</evidence>
<comment type="similarity">
    <text evidence="7">Belongs to the gmhB family.</text>
</comment>
<dbReference type="InterPro" id="IPR023214">
    <property type="entry name" value="HAD_sf"/>
</dbReference>
<dbReference type="GO" id="GO:0046872">
    <property type="term" value="F:metal ion binding"/>
    <property type="evidence" value="ECO:0007669"/>
    <property type="project" value="UniProtKB-KW"/>
</dbReference>
<dbReference type="SUPFAM" id="SSF56784">
    <property type="entry name" value="HAD-like"/>
    <property type="match status" value="1"/>
</dbReference>
<feature type="binding site" evidence="10">
    <location>
        <position position="95"/>
    </location>
    <ligand>
        <name>Zn(2+)</name>
        <dbReference type="ChEBI" id="CHEBI:29105"/>
    </ligand>
</feature>
<evidence type="ECO:0000256" key="10">
    <source>
        <dbReference type="PIRSR" id="PIRSR004682-4"/>
    </source>
</evidence>
<keyword evidence="2 7" id="KW-0963">Cytoplasm</keyword>
<comment type="cofactor">
    <cofactor evidence="10">
        <name>Zn(2+)</name>
        <dbReference type="ChEBI" id="CHEBI:29105"/>
    </cofactor>
</comment>
<feature type="active site" description="Proton donor" evidence="8">
    <location>
        <position position="10"/>
    </location>
</feature>
<dbReference type="InterPro" id="IPR004446">
    <property type="entry name" value="Heptose_bisP_phosphatase"/>
</dbReference>
<organism evidence="11 12">
    <name type="scientific">Candidatus Gottesmanbacteria bacterium GW2011_GWA1_43_11</name>
    <dbReference type="NCBI Taxonomy" id="1618436"/>
    <lineage>
        <taxon>Bacteria</taxon>
        <taxon>Candidatus Gottesmaniibacteriota</taxon>
    </lineage>
</organism>
<feature type="binding site" evidence="10">
    <location>
        <position position="8"/>
    </location>
    <ligand>
        <name>Mg(2+)</name>
        <dbReference type="ChEBI" id="CHEBI:18420"/>
    </ligand>
</feature>
<evidence type="ECO:0000256" key="5">
    <source>
        <dbReference type="ARBA" id="ARBA00023277"/>
    </source>
</evidence>
<accession>A0A0G1CFU1</accession>
<dbReference type="STRING" id="1618436.UV59_C0020G0026"/>
<reference evidence="11 12" key="1">
    <citation type="journal article" date="2015" name="Nature">
        <title>rRNA introns, odd ribosomes, and small enigmatic genomes across a large radiation of phyla.</title>
        <authorList>
            <person name="Brown C.T."/>
            <person name="Hug L.A."/>
            <person name="Thomas B.C."/>
            <person name="Sharon I."/>
            <person name="Castelle C.J."/>
            <person name="Singh A."/>
            <person name="Wilkins M.J."/>
            <person name="Williams K.H."/>
            <person name="Banfield J.F."/>
        </authorList>
    </citation>
    <scope>NUCLEOTIDE SEQUENCE [LARGE SCALE GENOMIC DNA]</scope>
</reference>
<dbReference type="GO" id="GO:0005975">
    <property type="term" value="P:carbohydrate metabolic process"/>
    <property type="evidence" value="ECO:0007669"/>
    <property type="project" value="InterPro"/>
</dbReference>
<evidence type="ECO:0000256" key="6">
    <source>
        <dbReference type="ARBA" id="ARBA00031828"/>
    </source>
</evidence>
<evidence type="ECO:0000313" key="11">
    <source>
        <dbReference type="EMBL" id="KKS84397.1"/>
    </source>
</evidence>